<dbReference type="PANTHER" id="PTHR36153">
    <property type="entry name" value="INNER MEMBRANE PROTEIN-RELATED"/>
    <property type="match status" value="1"/>
</dbReference>
<dbReference type="Pfam" id="PF14331">
    <property type="entry name" value="IcmF-related_N"/>
    <property type="match status" value="1"/>
</dbReference>
<comment type="caution">
    <text evidence="6">The sequence shown here is derived from an EMBL/GenBank/DDBJ whole genome shotgun (WGS) entry which is preliminary data.</text>
</comment>
<dbReference type="EMBL" id="LZEX01000013">
    <property type="protein sequence ID" value="OBU07052.1"/>
    <property type="molecule type" value="Genomic_DNA"/>
</dbReference>
<dbReference type="PANTHER" id="PTHR36153:SF5">
    <property type="entry name" value="EXPORTED PROTEIN"/>
    <property type="match status" value="1"/>
</dbReference>
<feature type="domain" description="Type VI secretion system component TssM1 helical" evidence="5">
    <location>
        <begin position="955"/>
        <end position="1045"/>
    </location>
</feature>
<dbReference type="InterPro" id="IPR048677">
    <property type="entry name" value="TssM1_hel"/>
</dbReference>
<dbReference type="Pfam" id="PF06744">
    <property type="entry name" value="IcmF_C"/>
    <property type="match status" value="1"/>
</dbReference>
<dbReference type="InterPro" id="IPR009612">
    <property type="entry name" value="IcmF-rel"/>
</dbReference>
<reference evidence="6 7" key="1">
    <citation type="submission" date="2016-06" db="EMBL/GenBank/DDBJ databases">
        <authorList>
            <person name="Kjaerup R.B."/>
            <person name="Dalgaard T.S."/>
            <person name="Juul-Madsen H.R."/>
        </authorList>
    </citation>
    <scope>NUCLEOTIDE SEQUENCE [LARGE SCALE GENOMIC DNA]</scope>
    <source>
        <strain evidence="6 7">GCSL-Mp3</strain>
    </source>
</reference>
<keyword evidence="1" id="KW-0812">Transmembrane</keyword>
<feature type="transmembrane region" description="Helical" evidence="1">
    <location>
        <begin position="67"/>
        <end position="85"/>
    </location>
</feature>
<feature type="domain" description="Type VI secretion system IcmF C-terminal" evidence="2">
    <location>
        <begin position="1055"/>
        <end position="1161"/>
    </location>
</feature>
<protein>
    <submittedName>
        <fullName evidence="6">Type VI secretion protein IcmF</fullName>
    </submittedName>
</protein>
<evidence type="ECO:0000259" key="4">
    <source>
        <dbReference type="Pfam" id="PF14331"/>
    </source>
</evidence>
<dbReference type="InterPro" id="IPR053156">
    <property type="entry name" value="T6SS_TssM-like"/>
</dbReference>
<dbReference type="InterPro" id="IPR025743">
    <property type="entry name" value="TssM1_N"/>
</dbReference>
<accession>A0A1B8HDB6</accession>
<feature type="transmembrane region" description="Helical" evidence="1">
    <location>
        <begin position="26"/>
        <end position="47"/>
    </location>
</feature>
<evidence type="ECO:0000259" key="3">
    <source>
        <dbReference type="Pfam" id="PF06761"/>
    </source>
</evidence>
<keyword evidence="1" id="KW-0472">Membrane</keyword>
<evidence type="ECO:0000259" key="5">
    <source>
        <dbReference type="Pfam" id="PF21070"/>
    </source>
</evidence>
<dbReference type="AlphaFoldDB" id="A0A1B8HDB6"/>
<dbReference type="InterPro" id="IPR017731">
    <property type="entry name" value="TssM1-like"/>
</dbReference>
<evidence type="ECO:0000256" key="1">
    <source>
        <dbReference type="SAM" id="Phobius"/>
    </source>
</evidence>
<dbReference type="Proteomes" id="UP000092247">
    <property type="component" value="Unassembled WGS sequence"/>
</dbReference>
<evidence type="ECO:0000313" key="7">
    <source>
        <dbReference type="Proteomes" id="UP000092247"/>
    </source>
</evidence>
<proteinExistence type="predicted"/>
<dbReference type="Pfam" id="PF21070">
    <property type="entry name" value="IcmF_helical"/>
    <property type="match status" value="1"/>
</dbReference>
<feature type="domain" description="Type VI secretion system component TssM1 N-terminal" evidence="4">
    <location>
        <begin position="214"/>
        <end position="463"/>
    </location>
</feature>
<dbReference type="STRING" id="368603.AYY16_06735"/>
<sequence length="1182" mass="135446">MKKPSLPSVNVQGLFRKFFMSDKPKFKSALTIFLAVLPAIILLWIWIWGADFRFRDDYPLRPVSARWLATLGLFLIVISWVGYCARRRVRELEKLKLDVALSVVDPIRKDIEFQTRYLDYWLGQLRRHLGNNNRSLYQRPWYLVLGAENSGKNTLFSANLSLLDLAPQDRVVSEEGLDLHIRCSLTDKAVLLMPRGRLITQPHDSSEKPQLYHRLWQSLLGWMVSERTRQPLNGIILTIDISRLITADKEAGSRYFADIHLRLQEIRQAFSTRPPVYIVLTKLDLLQGFNAMFQSLDIALRESVLGVTFTPDDQNAWLSELTTFWEKWIAQLNAALPEMMLNRVDDSQRSELFSFIRQMVGLQTRVADLLQQLIGSNDEDIPLIRGIYLTSSTQRGQIDDIFTQSAAVQYNLPVAPTNTWPVSETFTYFTGQLFRDVLFSEPNLATENRFWLRHHHHKLFFASTATAAGVIALWTGWHHYYDQNYQAGENVLSQVSAFSSVAADNQQDISGVRQLPVLNPLYDATSAYGNYREKNGVFTDLGLYQGKKIGPYVEKSYLQLLIVRFLPAIMTGLQIDLNNAPENSEEKLAILRVMRMLEDKSGRNDAIVKAYLRQRWSREFTGQNDIQSQLMSHLDYALEHTDWAADRNRGDTVASRAYQPFAPVIKAAQKELSQLSLYQRVYQTLRLKGFNELASPLDIRHQVGPGFSRVFVSLDDEKLEIPQFLTRNGLINYFIRQNEELVDLTALDSWVLNLSQNVKYSESDRREIQHQISEQYLGDYTANWRAAMSNLEIREFDTIQDEISALEQIISGEQPLRRALQILRDNTSLPVVDSNLTEKEKQALMAQSQYRLLSRINREFAPQTEILVSNNGDNLQNINQKLNELHRYLLSIENAPVPGKAALKAVFLRLEENNRDAIFEVSQMAKTMPEPLGRWVGELADQAWIVVQKEAIRYLEVEWNESVVKQYNSYIAGRYPFDPKSTRDVPLSEFERFFKPGGTLDAFYQQNLRPFAENNLLVSEDGQSLIRPDVMEQIETANRIRNAFFTAQGNLETQFTVEPVQLSGNKRRSVLNLDGQILDYAHGRSNAVHMIWPNSMRSGGESKLTLVSGVPGKSPRAIINNGPWAQIRLIQSGKLTNVTANSFDVRFAIDDGEMSYRISMDEADNPFSGNLFSRFSLPETLY</sequence>
<name>A0A1B8HDB6_9GAMM</name>
<gene>
    <name evidence="6" type="ORF">AYY17_19310</name>
</gene>
<organism evidence="6 7">
    <name type="scientific">Morganella psychrotolerans</name>
    <dbReference type="NCBI Taxonomy" id="368603"/>
    <lineage>
        <taxon>Bacteria</taxon>
        <taxon>Pseudomonadati</taxon>
        <taxon>Pseudomonadota</taxon>
        <taxon>Gammaproteobacteria</taxon>
        <taxon>Enterobacterales</taxon>
        <taxon>Morganellaceae</taxon>
        <taxon>Morganella</taxon>
    </lineage>
</organism>
<dbReference type="NCBIfam" id="TIGR03348">
    <property type="entry name" value="VI_IcmF"/>
    <property type="match status" value="1"/>
</dbReference>
<keyword evidence="1" id="KW-1133">Transmembrane helix</keyword>
<evidence type="ECO:0000313" key="6">
    <source>
        <dbReference type="EMBL" id="OBU07052.1"/>
    </source>
</evidence>
<dbReference type="InterPro" id="IPR010623">
    <property type="entry name" value="IcmF_C"/>
</dbReference>
<dbReference type="Pfam" id="PF06761">
    <property type="entry name" value="IcmF-related"/>
    <property type="match status" value="1"/>
</dbReference>
<feature type="domain" description="IcmF-related" evidence="3">
    <location>
        <begin position="515"/>
        <end position="828"/>
    </location>
</feature>
<evidence type="ECO:0000259" key="2">
    <source>
        <dbReference type="Pfam" id="PF06744"/>
    </source>
</evidence>
<feature type="transmembrane region" description="Helical" evidence="1">
    <location>
        <begin position="459"/>
        <end position="477"/>
    </location>
</feature>